<accession>A0A9Q0G1S7</accession>
<dbReference type="PANTHER" id="PTHR34427">
    <property type="entry name" value="DUF4283 DOMAIN PROTEIN"/>
    <property type="match status" value="1"/>
</dbReference>
<protein>
    <recommendedName>
        <fullName evidence="3">DUF4283 domain-containing protein</fullName>
    </recommendedName>
</protein>
<evidence type="ECO:0000313" key="1">
    <source>
        <dbReference type="EMBL" id="KAJ4841810.1"/>
    </source>
</evidence>
<dbReference type="PANTHER" id="PTHR34427:SF5">
    <property type="entry name" value="DUF4283 DOMAIN-CONTAINING PROTEIN"/>
    <property type="match status" value="1"/>
</dbReference>
<dbReference type="OrthoDB" id="1436406at2759"/>
<dbReference type="EMBL" id="JAKUCV010002688">
    <property type="protein sequence ID" value="KAJ4841810.1"/>
    <property type="molecule type" value="Genomic_DNA"/>
</dbReference>
<reference evidence="1" key="1">
    <citation type="submission" date="2022-02" db="EMBL/GenBank/DDBJ databases">
        <authorList>
            <person name="Henning P.M."/>
            <person name="McCubbin A.G."/>
            <person name="Shore J.S."/>
        </authorList>
    </citation>
    <scope>NUCLEOTIDE SEQUENCE</scope>
    <source>
        <strain evidence="1">F60SS</strain>
        <tissue evidence="1">Leaves</tissue>
    </source>
</reference>
<proteinExistence type="predicted"/>
<keyword evidence="2" id="KW-1185">Reference proteome</keyword>
<evidence type="ECO:0008006" key="3">
    <source>
        <dbReference type="Google" id="ProtNLM"/>
    </source>
</evidence>
<reference evidence="1" key="2">
    <citation type="journal article" date="2023" name="Plants (Basel)">
        <title>Annotation of the Turnera subulata (Passifloraceae) Draft Genome Reveals the S-Locus Evolved after the Divergence of Turneroideae from Passifloroideae in a Stepwise Manner.</title>
        <authorList>
            <person name="Henning P.M."/>
            <person name="Roalson E.H."/>
            <person name="Mir W."/>
            <person name="McCubbin A.G."/>
            <person name="Shore J.S."/>
        </authorList>
    </citation>
    <scope>NUCLEOTIDE SEQUENCE</scope>
    <source>
        <strain evidence="1">F60SS</strain>
    </source>
</reference>
<comment type="caution">
    <text evidence="1">The sequence shown here is derived from an EMBL/GenBank/DDBJ whole genome shotgun (WGS) entry which is preliminary data.</text>
</comment>
<sequence>MLIEKINSIQSEAGVFTANLASLRGEVKPSLARQQWVSPGADLKGAIKEGISFSQVVGNKNVADVSNQKSLEQVVQKPIPGKPNNLGKSAFVFKTTEECLEYLNTCAFEVLRDGFEVHDVSASMGALSKSCLRVKSLGGCYVLVSFKSRKDMVSCVDMENDSGYEYFDLFKPWEEGDHASHRLCWLNVIVTPPQAWCEEFFSNIAVHFGRFVKLYKGLSSCVDLDVARIQVLTTYREPIARSFTVSIKGKPFEISVVEAQLSAPVEFVPSFDACDFPSTQRVVTLLESAGRRPCTIKENRLSSNEREVRKVGVNASRLMTGVSQGVAAKPELKSIGVLGKTGGSGYVYSNGGQFAAIQAAYQGSEAVGDSSNVSESVEAHPSRTLRYLESRLGLGAAVEEAILFVGGC</sequence>
<dbReference type="AlphaFoldDB" id="A0A9Q0G1S7"/>
<organism evidence="1 2">
    <name type="scientific">Turnera subulata</name>
    <dbReference type="NCBI Taxonomy" id="218843"/>
    <lineage>
        <taxon>Eukaryota</taxon>
        <taxon>Viridiplantae</taxon>
        <taxon>Streptophyta</taxon>
        <taxon>Embryophyta</taxon>
        <taxon>Tracheophyta</taxon>
        <taxon>Spermatophyta</taxon>
        <taxon>Magnoliopsida</taxon>
        <taxon>eudicotyledons</taxon>
        <taxon>Gunneridae</taxon>
        <taxon>Pentapetalae</taxon>
        <taxon>rosids</taxon>
        <taxon>fabids</taxon>
        <taxon>Malpighiales</taxon>
        <taxon>Passifloraceae</taxon>
        <taxon>Turnera</taxon>
    </lineage>
</organism>
<dbReference type="Proteomes" id="UP001141552">
    <property type="component" value="Unassembled WGS sequence"/>
</dbReference>
<evidence type="ECO:0000313" key="2">
    <source>
        <dbReference type="Proteomes" id="UP001141552"/>
    </source>
</evidence>
<gene>
    <name evidence="1" type="ORF">Tsubulata_001710</name>
</gene>
<name>A0A9Q0G1S7_9ROSI</name>